<dbReference type="SUPFAM" id="SSF48452">
    <property type="entry name" value="TPR-like"/>
    <property type="match status" value="1"/>
</dbReference>
<evidence type="ECO:0000256" key="2">
    <source>
        <dbReference type="SAM" id="SignalP"/>
    </source>
</evidence>
<accession>A0A3C1KMF1</accession>
<evidence type="ECO:0000256" key="1">
    <source>
        <dbReference type="SAM" id="MobiDB-lite"/>
    </source>
</evidence>
<organism evidence="3 4">
    <name type="scientific">Haliea salexigens</name>
    <dbReference type="NCBI Taxonomy" id="287487"/>
    <lineage>
        <taxon>Bacteria</taxon>
        <taxon>Pseudomonadati</taxon>
        <taxon>Pseudomonadota</taxon>
        <taxon>Gammaproteobacteria</taxon>
        <taxon>Cellvibrionales</taxon>
        <taxon>Halieaceae</taxon>
        <taxon>Haliea</taxon>
    </lineage>
</organism>
<feature type="region of interest" description="Disordered" evidence="1">
    <location>
        <begin position="28"/>
        <end position="60"/>
    </location>
</feature>
<dbReference type="Pfam" id="PF14559">
    <property type="entry name" value="TPR_19"/>
    <property type="match status" value="1"/>
</dbReference>
<feature type="compositionally biased region" description="Pro residues" evidence="1">
    <location>
        <begin position="50"/>
        <end position="59"/>
    </location>
</feature>
<gene>
    <name evidence="3" type="ORF">DCP75_06705</name>
</gene>
<reference evidence="3 4" key="1">
    <citation type="journal article" date="2018" name="Nat. Biotechnol.">
        <title>A standardized bacterial taxonomy based on genome phylogeny substantially revises the tree of life.</title>
        <authorList>
            <person name="Parks D.H."/>
            <person name="Chuvochina M."/>
            <person name="Waite D.W."/>
            <person name="Rinke C."/>
            <person name="Skarshewski A."/>
            <person name="Chaumeil P.A."/>
            <person name="Hugenholtz P."/>
        </authorList>
    </citation>
    <scope>NUCLEOTIDE SEQUENCE [LARGE SCALE GENOMIC DNA]</scope>
    <source>
        <strain evidence="3">UBA9158</strain>
    </source>
</reference>
<comment type="caution">
    <text evidence="3">The sequence shown here is derived from an EMBL/GenBank/DDBJ whole genome shotgun (WGS) entry which is preliminary data.</text>
</comment>
<dbReference type="InterPro" id="IPR011990">
    <property type="entry name" value="TPR-like_helical_dom_sf"/>
</dbReference>
<dbReference type="EMBL" id="DMND01000094">
    <property type="protein sequence ID" value="HAN27396.1"/>
    <property type="molecule type" value="Genomic_DNA"/>
</dbReference>
<name>A0A3C1KMF1_9GAMM</name>
<proteinExistence type="predicted"/>
<feature type="non-terminal residue" evidence="3">
    <location>
        <position position="127"/>
    </location>
</feature>
<feature type="chain" id="PRO_5017550000" evidence="2">
    <location>
        <begin position="26"/>
        <end position="127"/>
    </location>
</feature>
<evidence type="ECO:0000313" key="4">
    <source>
        <dbReference type="Proteomes" id="UP000259273"/>
    </source>
</evidence>
<sequence length="127" mass="13376">MYCVIGLRRSTLLAGMLVLSGCSIYSTPQGPAPIETRPEPGVVQEEKRPPVAPQPPPAAEPNAVAAYAGLLGKARAASARGDYNGALSLLERAQRIDPDSAEIYLELARTYDAQGQTEQARATAARG</sequence>
<feature type="signal peptide" evidence="2">
    <location>
        <begin position="1"/>
        <end position="25"/>
    </location>
</feature>
<dbReference type="Proteomes" id="UP000259273">
    <property type="component" value="Unassembled WGS sequence"/>
</dbReference>
<evidence type="ECO:0000313" key="3">
    <source>
        <dbReference type="EMBL" id="HAN27396.1"/>
    </source>
</evidence>
<keyword evidence="2" id="KW-0732">Signal</keyword>
<dbReference type="STRING" id="1121937.GCA_000423125_02719"/>
<protein>
    <submittedName>
        <fullName evidence="3">Uncharacterized protein</fullName>
    </submittedName>
</protein>
<dbReference type="Gene3D" id="1.25.40.10">
    <property type="entry name" value="Tetratricopeptide repeat domain"/>
    <property type="match status" value="1"/>
</dbReference>
<dbReference type="AlphaFoldDB" id="A0A3C1KMF1"/>